<dbReference type="SUPFAM" id="SSF56219">
    <property type="entry name" value="DNase I-like"/>
    <property type="match status" value="1"/>
</dbReference>
<dbReference type="Proteomes" id="UP001066276">
    <property type="component" value="Chromosome 2_1"/>
</dbReference>
<dbReference type="EMBL" id="JANPWB010000003">
    <property type="protein sequence ID" value="KAJ1203079.1"/>
    <property type="molecule type" value="Genomic_DNA"/>
</dbReference>
<reference evidence="1" key="1">
    <citation type="journal article" date="2022" name="bioRxiv">
        <title>Sequencing and chromosome-scale assembly of the giantPleurodeles waltlgenome.</title>
        <authorList>
            <person name="Brown T."/>
            <person name="Elewa A."/>
            <person name="Iarovenko S."/>
            <person name="Subramanian E."/>
            <person name="Araus A.J."/>
            <person name="Petzold A."/>
            <person name="Susuki M."/>
            <person name="Suzuki K.-i.T."/>
            <person name="Hayashi T."/>
            <person name="Toyoda A."/>
            <person name="Oliveira C."/>
            <person name="Osipova E."/>
            <person name="Leigh N.D."/>
            <person name="Simon A."/>
            <person name="Yun M.H."/>
        </authorList>
    </citation>
    <scope>NUCLEOTIDE SEQUENCE</scope>
    <source>
        <strain evidence="1">20211129_DDA</strain>
        <tissue evidence="1">Liver</tissue>
    </source>
</reference>
<evidence type="ECO:0008006" key="3">
    <source>
        <dbReference type="Google" id="ProtNLM"/>
    </source>
</evidence>
<organism evidence="1 2">
    <name type="scientific">Pleurodeles waltl</name>
    <name type="common">Iberian ribbed newt</name>
    <dbReference type="NCBI Taxonomy" id="8319"/>
    <lineage>
        <taxon>Eukaryota</taxon>
        <taxon>Metazoa</taxon>
        <taxon>Chordata</taxon>
        <taxon>Craniata</taxon>
        <taxon>Vertebrata</taxon>
        <taxon>Euteleostomi</taxon>
        <taxon>Amphibia</taxon>
        <taxon>Batrachia</taxon>
        <taxon>Caudata</taxon>
        <taxon>Salamandroidea</taxon>
        <taxon>Salamandridae</taxon>
        <taxon>Pleurodelinae</taxon>
        <taxon>Pleurodeles</taxon>
    </lineage>
</organism>
<accession>A0AAV7VSM2</accession>
<dbReference type="InterPro" id="IPR036691">
    <property type="entry name" value="Endo/exonu/phosph_ase_sf"/>
</dbReference>
<name>A0AAV7VSM2_PLEWA</name>
<sequence>MRLIVEFASSTTVLRSVMENLHLVDIWREMHRTSTTFSCYTPTHGAYSRLDRFLFVSNGTLDVRWADYQVRFLSDHSPLLLECGTHTPRPAIPLWCMRLELLGDLEYRRDIQEALTGYFGGNWTTAQSRGIEWEALKVIIRGESLTKTYGIRKKLDQELAQQEDALVVLQRQIDKGDALKGESQVVRGRIGALWSRLDSYVCKDFRQRLHREGDRSGRLLTWLLRRERPIPLISSLWGPTGDRILGLTRMNAHLWEHLKTIYSSQQCDVGSQIREYLDGLRLPRLTDAQVTELETELSLEDLQGALCGMASVRAP</sequence>
<evidence type="ECO:0000313" key="1">
    <source>
        <dbReference type="EMBL" id="KAJ1203079.1"/>
    </source>
</evidence>
<dbReference type="Gene3D" id="3.60.10.10">
    <property type="entry name" value="Endonuclease/exonuclease/phosphatase"/>
    <property type="match status" value="1"/>
</dbReference>
<dbReference type="AlphaFoldDB" id="A0AAV7VSM2"/>
<evidence type="ECO:0000313" key="2">
    <source>
        <dbReference type="Proteomes" id="UP001066276"/>
    </source>
</evidence>
<comment type="caution">
    <text evidence="1">The sequence shown here is derived from an EMBL/GenBank/DDBJ whole genome shotgun (WGS) entry which is preliminary data.</text>
</comment>
<keyword evidence="2" id="KW-1185">Reference proteome</keyword>
<protein>
    <recommendedName>
        <fullName evidence="3">Reverse transcriptase</fullName>
    </recommendedName>
</protein>
<feature type="non-terminal residue" evidence="1">
    <location>
        <position position="315"/>
    </location>
</feature>
<proteinExistence type="predicted"/>
<gene>
    <name evidence="1" type="ORF">NDU88_006874</name>
</gene>